<feature type="compositionally biased region" description="Polar residues" evidence="1">
    <location>
        <begin position="60"/>
        <end position="73"/>
    </location>
</feature>
<dbReference type="RefSeq" id="XP_031399574.1">
    <property type="nucleotide sequence ID" value="XM_031543714.1"/>
</dbReference>
<feature type="compositionally biased region" description="Polar residues" evidence="1">
    <location>
        <begin position="679"/>
        <end position="706"/>
    </location>
</feature>
<dbReference type="PANTHER" id="PTHR34536">
    <property type="entry name" value="DENTIN SIALOPHOSPHOPROTEIN-LIKE PROTEIN"/>
    <property type="match status" value="1"/>
</dbReference>
<dbReference type="RefSeq" id="XP_031399578.1">
    <property type="nucleotide sequence ID" value="XM_031543718.1"/>
</dbReference>
<organism evidence="2 6">
    <name type="scientific">Punica granatum</name>
    <name type="common">Pomegranate</name>
    <dbReference type="NCBI Taxonomy" id="22663"/>
    <lineage>
        <taxon>Eukaryota</taxon>
        <taxon>Viridiplantae</taxon>
        <taxon>Streptophyta</taxon>
        <taxon>Embryophyta</taxon>
        <taxon>Tracheophyta</taxon>
        <taxon>Spermatophyta</taxon>
        <taxon>Magnoliopsida</taxon>
        <taxon>eudicotyledons</taxon>
        <taxon>Gunneridae</taxon>
        <taxon>Pentapetalae</taxon>
        <taxon>rosids</taxon>
        <taxon>malvids</taxon>
        <taxon>Myrtales</taxon>
        <taxon>Lythraceae</taxon>
        <taxon>Punica</taxon>
    </lineage>
</organism>
<feature type="compositionally biased region" description="Basic and acidic residues" evidence="1">
    <location>
        <begin position="943"/>
        <end position="953"/>
    </location>
</feature>
<proteinExistence type="predicted"/>
<feature type="compositionally biased region" description="Basic and acidic residues" evidence="1">
    <location>
        <begin position="1035"/>
        <end position="1053"/>
    </location>
</feature>
<dbReference type="OrthoDB" id="1751208at2759"/>
<feature type="region of interest" description="Disordered" evidence="1">
    <location>
        <begin position="511"/>
        <end position="557"/>
    </location>
</feature>
<dbReference type="PANTHER" id="PTHR34536:SF4">
    <property type="entry name" value="BTZ DOMAIN-CONTAINING PROTEIN"/>
    <property type="match status" value="1"/>
</dbReference>
<evidence type="ECO:0000313" key="6">
    <source>
        <dbReference type="RefSeq" id="XP_031399577.1"/>
    </source>
</evidence>
<accession>A0A6P8DQB0</accession>
<sequence length="1152" mass="127063">MTMVEDKEQTRVRSAGSLSTDYATIVPIKKRRFPIVRPPSPPPDESCPTLESDEKRKESTSASQGSAVLNNTMDEGKLERSAIPQGAGASSASQQGEEASANQKNLESLSVKLALANGESGFDCSNGARKSESEGTDLCMNRSNWDLNTTMDAWEGSASDATSISTESLHDTITATGNRIDIKPLGGPSEISRVNTLGEQTAAERQLREAGAASSAPSANPQTYEDSLKLGLHISFPSNLSRGSPYLSPVTDPNTIFSRLLLASSSCSVAPVTVKSEPLEEAPKQASLGAGLGNSRSLGGQVVKHETVNKGGHEISQKSDYSTLGLFNSRSVSVKPEPACEGLPTTLKTNEETSHRLGQISLGMQNDSCTKVTESVPINCLLANNSISNRPEDGCLDSDLPVTQKASENVEKIATGITEANEAAKHDNVEKSEAKLMNELHSSSKVDVKDCAIDKEKLDVSASVMEDHSDYGYESIGNHPSTAGAEKEIVDREENEYEDGEVQDQLVADGHAEPMNATPVENVNKAEGEPDNMEFAGNSSYQCADSSSQKKEDTEMQHLSEMEDTLLDDKGQVTAGLETHLEDLSDFELDSDTTGLATVAQETIVPPADENLIKDPNIASFSDEATLPGHELSGAFAHDMDADKTENNVSNADAEKNDSILPKAESSVNSDAVGRDSNTESNRSRIINLSTTFNVSSPGKTSSASDRSMPLHDGRKRLPNVALEGDKMHLRGRDEVGNADFHRFSRERNRDMFSRNPRSGFARDRGRVPSNMCADWESEQDFGSEMHDGPVEFRATRYRYNSEYRNYNVAPEDGFVGTGWGGRKLLNDNSPNFHGPHSMRRAHGGRDGPATRGPHMVGRVPRNMSPSRCLGMDDTELVGVRHGFVRRERNIGSFSGKGLHRIHSKSPVRLRSRSPVQWSPRRRSPEGFVRHPEMAPRRSPPIYRRERMGSPDRSCFRGEVMMRRPNSPPYISRPLDDMREMNSGRDHGFSRPMMHSGNSSSRVSLRTRRYDMVNSRERAHGEYFRVPMRGARFHELSGDENTDERRRLNEKRGPVRHFRPPCGSDNKGFTYNSDDSSRTYRLCPEDDSVYHEGRNSRERQLERHPKNEPGDAHKTRKIEDQEGSFRHGVSEEFDDMPRYKRESCRSLGPDIE</sequence>
<feature type="compositionally biased region" description="Basic and acidic residues" evidence="1">
    <location>
        <begin position="1088"/>
        <end position="1144"/>
    </location>
</feature>
<feature type="compositionally biased region" description="Low complexity" evidence="1">
    <location>
        <begin position="85"/>
        <end position="101"/>
    </location>
</feature>
<evidence type="ECO:0000256" key="1">
    <source>
        <dbReference type="SAM" id="MobiDB-lite"/>
    </source>
</evidence>
<keyword evidence="2" id="KW-1185">Reference proteome</keyword>
<feature type="region of interest" description="Disordered" evidence="1">
    <location>
        <begin position="648"/>
        <end position="714"/>
    </location>
</feature>
<feature type="compositionally biased region" description="Basic and acidic residues" evidence="1">
    <location>
        <begin position="923"/>
        <end position="936"/>
    </location>
</feature>
<dbReference type="RefSeq" id="XP_031399575.1">
    <property type="nucleotide sequence ID" value="XM_031543715.1"/>
</dbReference>
<dbReference type="Proteomes" id="UP000515151">
    <property type="component" value="Chromosome 6"/>
</dbReference>
<name>A0A6P8DQB0_PUNGR</name>
<protein>
    <submittedName>
        <fullName evidence="3 4">Uncharacterized protein LOC116209954 isoform X1</fullName>
    </submittedName>
</protein>
<reference evidence="3 4" key="2">
    <citation type="submission" date="2025-04" db="UniProtKB">
        <authorList>
            <consortium name="RefSeq"/>
        </authorList>
    </citation>
    <scope>IDENTIFICATION</scope>
    <source>
        <tissue evidence="3 4">Leaf</tissue>
    </source>
</reference>
<gene>
    <name evidence="3 4 5 6 7" type="primary">LOC116209954</name>
</gene>
<feature type="region of interest" description="Disordered" evidence="1">
    <location>
        <begin position="840"/>
        <end position="869"/>
    </location>
</feature>
<dbReference type="AlphaFoldDB" id="A0A6P8DQB0"/>
<dbReference type="RefSeq" id="XP_031399577.1">
    <property type="nucleotide sequence ID" value="XM_031543717.1"/>
</dbReference>
<dbReference type="GeneID" id="116209954"/>
<feature type="region of interest" description="Disordered" evidence="1">
    <location>
        <begin position="986"/>
        <end position="1006"/>
    </location>
</feature>
<evidence type="ECO:0000313" key="5">
    <source>
        <dbReference type="RefSeq" id="XP_031399576.1"/>
    </source>
</evidence>
<reference evidence="2" key="1">
    <citation type="journal article" date="2020" name="Plant Biotechnol. J.">
        <title>The pomegranate (Punica granatum L.) draft genome dissects genetic divergence between soft- and hard-seeded cultivars.</title>
        <authorList>
            <person name="Luo X."/>
            <person name="Li H."/>
            <person name="Wu Z."/>
            <person name="Yao W."/>
            <person name="Zhao P."/>
            <person name="Cao D."/>
            <person name="Yu H."/>
            <person name="Li K."/>
            <person name="Poudel K."/>
            <person name="Zhao D."/>
            <person name="Zhang F."/>
            <person name="Xia X."/>
            <person name="Chen L."/>
            <person name="Wang Q."/>
            <person name="Jing D."/>
            <person name="Cao S."/>
        </authorList>
    </citation>
    <scope>NUCLEOTIDE SEQUENCE [LARGE SCALE GENOMIC DNA]</scope>
</reference>
<evidence type="ECO:0000313" key="7">
    <source>
        <dbReference type="RefSeq" id="XP_031399578.1"/>
    </source>
</evidence>
<evidence type="ECO:0000313" key="4">
    <source>
        <dbReference type="RefSeq" id="XP_031399575.1"/>
    </source>
</evidence>
<feature type="compositionally biased region" description="Pro residues" evidence="1">
    <location>
        <begin position="36"/>
        <end position="45"/>
    </location>
</feature>
<evidence type="ECO:0000313" key="2">
    <source>
        <dbReference type="Proteomes" id="UP000515151"/>
    </source>
</evidence>
<feature type="compositionally biased region" description="Basic and acidic residues" evidence="1">
    <location>
        <begin position="1"/>
        <end position="11"/>
    </location>
</feature>
<feature type="compositionally biased region" description="Polar residues" evidence="1">
    <location>
        <begin position="537"/>
        <end position="547"/>
    </location>
</feature>
<feature type="region of interest" description="Disordered" evidence="1">
    <location>
        <begin position="905"/>
        <end position="953"/>
    </location>
</feature>
<feature type="region of interest" description="Disordered" evidence="1">
    <location>
        <begin position="1"/>
        <end position="104"/>
    </location>
</feature>
<evidence type="ECO:0000313" key="3">
    <source>
        <dbReference type="RefSeq" id="XP_031399574.1"/>
    </source>
</evidence>
<feature type="compositionally biased region" description="Basic and acidic residues" evidence="1">
    <location>
        <begin position="548"/>
        <end position="557"/>
    </location>
</feature>
<feature type="region of interest" description="Disordered" evidence="1">
    <location>
        <begin position="1035"/>
        <end position="1152"/>
    </location>
</feature>
<dbReference type="RefSeq" id="XP_031399576.1">
    <property type="nucleotide sequence ID" value="XM_031543716.1"/>
</dbReference>